<keyword evidence="1" id="KW-0805">Transcription regulation</keyword>
<accession>A0A0F8YHJ1</accession>
<evidence type="ECO:0000256" key="1">
    <source>
        <dbReference type="ARBA" id="ARBA00023015"/>
    </source>
</evidence>
<reference evidence="5" key="1">
    <citation type="journal article" date="2015" name="Nature">
        <title>Complex archaea that bridge the gap between prokaryotes and eukaryotes.</title>
        <authorList>
            <person name="Spang A."/>
            <person name="Saw J.H."/>
            <person name="Jorgensen S.L."/>
            <person name="Zaremba-Niedzwiedzka K."/>
            <person name="Martijn J."/>
            <person name="Lind A.E."/>
            <person name="van Eijk R."/>
            <person name="Schleper C."/>
            <person name="Guy L."/>
            <person name="Ettema T.J."/>
        </authorList>
    </citation>
    <scope>NUCLEOTIDE SEQUENCE</scope>
</reference>
<evidence type="ECO:0000259" key="4">
    <source>
        <dbReference type="PROSITE" id="PS50995"/>
    </source>
</evidence>
<dbReference type="PANTHER" id="PTHR33164:SF94">
    <property type="entry name" value="TRANSCRIPTIONAL REGULATORY PROTEIN-RELATED"/>
    <property type="match status" value="1"/>
</dbReference>
<evidence type="ECO:0000256" key="2">
    <source>
        <dbReference type="ARBA" id="ARBA00023125"/>
    </source>
</evidence>
<protein>
    <recommendedName>
        <fullName evidence="4">HTH marR-type domain-containing protein</fullName>
    </recommendedName>
</protein>
<comment type="caution">
    <text evidence="5">The sequence shown here is derived from an EMBL/GenBank/DDBJ whole genome shotgun (WGS) entry which is preliminary data.</text>
</comment>
<dbReference type="InterPro" id="IPR000835">
    <property type="entry name" value="HTH_MarR-typ"/>
</dbReference>
<dbReference type="EMBL" id="LAZR01056894">
    <property type="protein sequence ID" value="KKK73200.1"/>
    <property type="molecule type" value="Genomic_DNA"/>
</dbReference>
<dbReference type="InterPro" id="IPR023187">
    <property type="entry name" value="Tscrpt_reg_MarR-type_CS"/>
</dbReference>
<feature type="domain" description="HTH marR-type" evidence="4">
    <location>
        <begin position="9"/>
        <end position="141"/>
    </location>
</feature>
<dbReference type="AlphaFoldDB" id="A0A0F8YHJ1"/>
<dbReference type="PRINTS" id="PR00598">
    <property type="entry name" value="HTHMARR"/>
</dbReference>
<keyword evidence="2" id="KW-0238">DNA-binding</keyword>
<dbReference type="Gene3D" id="1.10.10.10">
    <property type="entry name" value="Winged helix-like DNA-binding domain superfamily/Winged helix DNA-binding domain"/>
    <property type="match status" value="1"/>
</dbReference>
<dbReference type="InterPro" id="IPR036388">
    <property type="entry name" value="WH-like_DNA-bd_sf"/>
</dbReference>
<gene>
    <name evidence="5" type="ORF">LCGC14_2896220</name>
</gene>
<evidence type="ECO:0000256" key="3">
    <source>
        <dbReference type="ARBA" id="ARBA00023163"/>
    </source>
</evidence>
<sequence>MAAERDSLRQRAFYLFGRAMARSDPGRLEAWVELGLTMTQLRVLFVLRAENGASAGALAERLRVTPSTLTRIVDRLVRQGLVRRETDDDDRRLVRHCLSDKGASTVEEMERRGRARMDEVLDRLSASQLERLVAALQDLAAALEAQEGEEMSRA</sequence>
<dbReference type="GO" id="GO:0003700">
    <property type="term" value="F:DNA-binding transcription factor activity"/>
    <property type="evidence" value="ECO:0007669"/>
    <property type="project" value="InterPro"/>
</dbReference>
<dbReference type="PANTHER" id="PTHR33164">
    <property type="entry name" value="TRANSCRIPTIONAL REGULATOR, MARR FAMILY"/>
    <property type="match status" value="1"/>
</dbReference>
<dbReference type="GO" id="GO:0003677">
    <property type="term" value="F:DNA binding"/>
    <property type="evidence" value="ECO:0007669"/>
    <property type="project" value="UniProtKB-KW"/>
</dbReference>
<feature type="non-terminal residue" evidence="5">
    <location>
        <position position="154"/>
    </location>
</feature>
<dbReference type="PROSITE" id="PS50995">
    <property type="entry name" value="HTH_MARR_2"/>
    <property type="match status" value="1"/>
</dbReference>
<name>A0A0F8YHJ1_9ZZZZ</name>
<evidence type="ECO:0000313" key="5">
    <source>
        <dbReference type="EMBL" id="KKK73200.1"/>
    </source>
</evidence>
<dbReference type="SUPFAM" id="SSF46785">
    <property type="entry name" value="Winged helix' DNA-binding domain"/>
    <property type="match status" value="1"/>
</dbReference>
<keyword evidence="3" id="KW-0804">Transcription</keyword>
<dbReference type="GO" id="GO:0006950">
    <property type="term" value="P:response to stress"/>
    <property type="evidence" value="ECO:0007669"/>
    <property type="project" value="TreeGrafter"/>
</dbReference>
<organism evidence="5">
    <name type="scientific">marine sediment metagenome</name>
    <dbReference type="NCBI Taxonomy" id="412755"/>
    <lineage>
        <taxon>unclassified sequences</taxon>
        <taxon>metagenomes</taxon>
        <taxon>ecological metagenomes</taxon>
    </lineage>
</organism>
<dbReference type="PROSITE" id="PS01117">
    <property type="entry name" value="HTH_MARR_1"/>
    <property type="match status" value="1"/>
</dbReference>
<proteinExistence type="predicted"/>
<dbReference type="SMART" id="SM00347">
    <property type="entry name" value="HTH_MARR"/>
    <property type="match status" value="1"/>
</dbReference>
<dbReference type="InterPro" id="IPR036390">
    <property type="entry name" value="WH_DNA-bd_sf"/>
</dbReference>
<dbReference type="Pfam" id="PF01047">
    <property type="entry name" value="MarR"/>
    <property type="match status" value="1"/>
</dbReference>
<dbReference type="InterPro" id="IPR039422">
    <property type="entry name" value="MarR/SlyA-like"/>
</dbReference>